<dbReference type="InterPro" id="IPR003000">
    <property type="entry name" value="Sirtuin"/>
</dbReference>
<evidence type="ECO:0000256" key="5">
    <source>
        <dbReference type="SAM" id="MobiDB-lite"/>
    </source>
</evidence>
<evidence type="ECO:0000259" key="6">
    <source>
        <dbReference type="PROSITE" id="PS50305"/>
    </source>
</evidence>
<feature type="region of interest" description="Disordered" evidence="5">
    <location>
        <begin position="581"/>
        <end position="648"/>
    </location>
</feature>
<feature type="binding site" evidence="4">
    <location>
        <position position="290"/>
    </location>
    <ligand>
        <name>Zn(2+)</name>
        <dbReference type="ChEBI" id="CHEBI:29105"/>
    </ligand>
</feature>
<evidence type="ECO:0000256" key="2">
    <source>
        <dbReference type="ARBA" id="ARBA00022679"/>
    </source>
</evidence>
<protein>
    <submittedName>
        <fullName evidence="7">NAD-dependent histone deacetylase SIR2</fullName>
    </submittedName>
</protein>
<keyword evidence="3" id="KW-0520">NAD</keyword>
<evidence type="ECO:0000313" key="8">
    <source>
        <dbReference type="Proteomes" id="UP000813385"/>
    </source>
</evidence>
<accession>A0A8K0TPK1</accession>
<dbReference type="GO" id="GO:0016740">
    <property type="term" value="F:transferase activity"/>
    <property type="evidence" value="ECO:0007669"/>
    <property type="project" value="UniProtKB-KW"/>
</dbReference>
<comment type="similarity">
    <text evidence="1">Belongs to the sirtuin family. Class I subfamily.</text>
</comment>
<keyword evidence="4" id="KW-0862">Zinc</keyword>
<dbReference type="Gene3D" id="3.40.50.1220">
    <property type="entry name" value="TPP-binding domain"/>
    <property type="match status" value="1"/>
</dbReference>
<dbReference type="Pfam" id="PF02146">
    <property type="entry name" value="SIR2"/>
    <property type="match status" value="1"/>
</dbReference>
<organism evidence="7 8">
    <name type="scientific">Plectosphaerella cucumerina</name>
    <dbReference type="NCBI Taxonomy" id="40658"/>
    <lineage>
        <taxon>Eukaryota</taxon>
        <taxon>Fungi</taxon>
        <taxon>Dikarya</taxon>
        <taxon>Ascomycota</taxon>
        <taxon>Pezizomycotina</taxon>
        <taxon>Sordariomycetes</taxon>
        <taxon>Hypocreomycetidae</taxon>
        <taxon>Glomerellales</taxon>
        <taxon>Plectosphaerellaceae</taxon>
        <taxon>Plectosphaerella</taxon>
    </lineage>
</organism>
<dbReference type="PANTHER" id="PTHR47651:SF17">
    <property type="entry name" value="DEACETYLASE SIRTUIN-TYPE DOMAIN-CONTAINING PROTEIN"/>
    <property type="match status" value="1"/>
</dbReference>
<feature type="region of interest" description="Disordered" evidence="5">
    <location>
        <begin position="669"/>
        <end position="695"/>
    </location>
</feature>
<feature type="binding site" evidence="4">
    <location>
        <position position="293"/>
    </location>
    <ligand>
        <name>Zn(2+)</name>
        <dbReference type="ChEBI" id="CHEBI:29105"/>
    </ligand>
</feature>
<feature type="binding site" evidence="4">
    <location>
        <position position="271"/>
    </location>
    <ligand>
        <name>Zn(2+)</name>
        <dbReference type="ChEBI" id="CHEBI:29105"/>
    </ligand>
</feature>
<dbReference type="GO" id="GO:0070403">
    <property type="term" value="F:NAD+ binding"/>
    <property type="evidence" value="ECO:0007669"/>
    <property type="project" value="InterPro"/>
</dbReference>
<dbReference type="PANTHER" id="PTHR47651">
    <property type="entry name" value="NAD-DEPENDENT HISTONE DEACETYLASE HST4"/>
    <property type="match status" value="1"/>
</dbReference>
<feature type="compositionally biased region" description="Low complexity" evidence="5">
    <location>
        <begin position="16"/>
        <end position="36"/>
    </location>
</feature>
<evidence type="ECO:0000256" key="1">
    <source>
        <dbReference type="ARBA" id="ARBA00006924"/>
    </source>
</evidence>
<feature type="active site" description="Proton acceptor" evidence="4">
    <location>
        <position position="260"/>
    </location>
</feature>
<gene>
    <name evidence="7" type="ORF">B0T11DRAFT_278075</name>
</gene>
<comment type="caution">
    <text evidence="7">The sequence shown here is derived from an EMBL/GenBank/DDBJ whole genome shotgun (WGS) entry which is preliminary data.</text>
</comment>
<evidence type="ECO:0000313" key="7">
    <source>
        <dbReference type="EMBL" id="KAH7369040.1"/>
    </source>
</evidence>
<dbReference type="Proteomes" id="UP000813385">
    <property type="component" value="Unassembled WGS sequence"/>
</dbReference>
<dbReference type="AlphaFoldDB" id="A0A8K0TPK1"/>
<proteinExistence type="inferred from homology"/>
<keyword evidence="8" id="KW-1185">Reference proteome</keyword>
<feature type="region of interest" description="Disordered" evidence="5">
    <location>
        <begin position="450"/>
        <end position="551"/>
    </location>
</feature>
<feature type="compositionally biased region" description="Basic and acidic residues" evidence="5">
    <location>
        <begin position="537"/>
        <end position="546"/>
    </location>
</feature>
<keyword evidence="2" id="KW-0808">Transferase</keyword>
<evidence type="ECO:0000256" key="3">
    <source>
        <dbReference type="ARBA" id="ARBA00023027"/>
    </source>
</evidence>
<dbReference type="PROSITE" id="PS50305">
    <property type="entry name" value="SIRTUIN"/>
    <property type="match status" value="1"/>
</dbReference>
<feature type="domain" description="Deacetylase sirtuin-type" evidence="6">
    <location>
        <begin position="116"/>
        <end position="418"/>
    </location>
</feature>
<feature type="compositionally biased region" description="Low complexity" evidence="5">
    <location>
        <begin position="45"/>
        <end position="63"/>
    </location>
</feature>
<feature type="compositionally biased region" description="Low complexity" evidence="5">
    <location>
        <begin position="602"/>
        <end position="615"/>
    </location>
</feature>
<dbReference type="Gene3D" id="3.30.1600.10">
    <property type="entry name" value="SIR2/SIRT2 'Small Domain"/>
    <property type="match status" value="1"/>
</dbReference>
<name>A0A8K0TPK1_9PEZI</name>
<keyword evidence="4" id="KW-0479">Metal-binding</keyword>
<dbReference type="OrthoDB" id="2919105at2759"/>
<feature type="binding site" evidence="4">
    <location>
        <position position="268"/>
    </location>
    <ligand>
        <name>Zn(2+)</name>
        <dbReference type="ChEBI" id="CHEBI:29105"/>
    </ligand>
</feature>
<feature type="region of interest" description="Disordered" evidence="5">
    <location>
        <begin position="1"/>
        <end position="98"/>
    </location>
</feature>
<dbReference type="InterPro" id="IPR029035">
    <property type="entry name" value="DHS-like_NAD/FAD-binding_dom"/>
</dbReference>
<dbReference type="InterPro" id="IPR026591">
    <property type="entry name" value="Sirtuin_cat_small_dom_sf"/>
</dbReference>
<dbReference type="InterPro" id="IPR026590">
    <property type="entry name" value="Ssirtuin_cat_dom"/>
</dbReference>
<dbReference type="SUPFAM" id="SSF52467">
    <property type="entry name" value="DHS-like NAD/FAD-binding domain"/>
    <property type="match status" value="1"/>
</dbReference>
<feature type="compositionally biased region" description="Basic residues" evidence="5">
    <location>
        <begin position="521"/>
        <end position="536"/>
    </location>
</feature>
<dbReference type="EMBL" id="JAGPXD010000002">
    <property type="protein sequence ID" value="KAH7369040.1"/>
    <property type="molecule type" value="Genomic_DNA"/>
</dbReference>
<evidence type="ECO:0000256" key="4">
    <source>
        <dbReference type="PROSITE-ProRule" id="PRU00236"/>
    </source>
</evidence>
<sequence length="695" mass="75613">MSTDARPGNGLPRQDSPSSPLSELSRSPSLPSSPQSTLDAAHRYPSPSTSSLASAPSSSGTATPRKHEASDSIQVNPDGAASAQTERPRKRRKIMPKERKTEYLDFDRVRDSGTFDKDSSRKLDMLVDVFRKYKKVVVIAGAGISVSAGIPDFRSKNGLFATLPNQHKMKGSGKDLFDASVYKHDSTTEKFHKMLCDMDALVKTANPTPFHHLLASLAAENRLLRLYTQNVDCIDTNMSPLSTNVPLNVKGPWPKTIQLHGSLGHMNCSKCGHIDPLNSELFVNHEAPLCQQCQELDMIRTAHAGKRSHGVGRLRPRMVLYNEYNPDAEAIGKVSSADLRRGPDAVIVVGTSLQIPGVRRLVKELTQATRSKRGGFAAWINLDSEPQHNDFKDCWDLIVRGKADDVAHFVQLPRHDEKGADPSSILSEEDDKVRADWLRRNTLEVLLPRTSTRSSPVEDGVTESSADSRVEKVQGIPTPSASPRIPPVLPATKLAKTKQSKLSFGRVPLPTLDSDTSDAGKKRKRAPVKKAAKSTTKKAEPQKKTLTDAFKTAKKREVVAGQEKITKKDPHPASAVKLEIELPSLRPNRLPTPQSQTDAPGSHPSSESSEARSSPVLPTLNRRLGNGKPASGRKPLPTSPRSSSPCIGVTTAECKGSIVAIVPELPGTPAVHRRRSSADTISPTSIPRGMENFVD</sequence>
<reference evidence="7" key="1">
    <citation type="journal article" date="2021" name="Nat. Commun.">
        <title>Genetic determinants of endophytism in the Arabidopsis root mycobiome.</title>
        <authorList>
            <person name="Mesny F."/>
            <person name="Miyauchi S."/>
            <person name="Thiergart T."/>
            <person name="Pickel B."/>
            <person name="Atanasova L."/>
            <person name="Karlsson M."/>
            <person name="Huettel B."/>
            <person name="Barry K.W."/>
            <person name="Haridas S."/>
            <person name="Chen C."/>
            <person name="Bauer D."/>
            <person name="Andreopoulos W."/>
            <person name="Pangilinan J."/>
            <person name="LaButti K."/>
            <person name="Riley R."/>
            <person name="Lipzen A."/>
            <person name="Clum A."/>
            <person name="Drula E."/>
            <person name="Henrissat B."/>
            <person name="Kohler A."/>
            <person name="Grigoriev I.V."/>
            <person name="Martin F.M."/>
            <person name="Hacquard S."/>
        </authorList>
    </citation>
    <scope>NUCLEOTIDE SEQUENCE</scope>
    <source>
        <strain evidence="7">MPI-CAGE-AT-0016</strain>
    </source>
</reference>
<dbReference type="GO" id="GO:0046872">
    <property type="term" value="F:metal ion binding"/>
    <property type="evidence" value="ECO:0007669"/>
    <property type="project" value="UniProtKB-KW"/>
</dbReference>